<reference evidence="1 2" key="1">
    <citation type="submission" date="2017-11" db="EMBL/GenBank/DDBJ databases">
        <title>Draft Genome Sequence of Lactobacillus curieae NBRC 111893 isolated from Koso, a Japanese sugar-Vegetable Fermented Beverage.</title>
        <authorList>
            <person name="Chiou T.Y."/>
            <person name="Oshima K."/>
            <person name="Suda W."/>
            <person name="Hattori M."/>
            <person name="Takahashi T."/>
        </authorList>
    </citation>
    <scope>NUCLEOTIDE SEQUENCE [LARGE SCALE GENOMIC DNA]</scope>
    <source>
        <strain evidence="1 2">NBRC111893</strain>
    </source>
</reference>
<proteinExistence type="predicted"/>
<dbReference type="AlphaFoldDB" id="A0A401FIG4"/>
<name>A0A401FIG4_9LACO</name>
<organism evidence="1 2">
    <name type="scientific">Lentilactobacillus kosonis</name>
    <dbReference type="NCBI Taxonomy" id="2810561"/>
    <lineage>
        <taxon>Bacteria</taxon>
        <taxon>Bacillati</taxon>
        <taxon>Bacillota</taxon>
        <taxon>Bacilli</taxon>
        <taxon>Lactobacillales</taxon>
        <taxon>Lactobacillaceae</taxon>
        <taxon>Lentilactobacillus</taxon>
    </lineage>
</organism>
<evidence type="ECO:0000313" key="1">
    <source>
        <dbReference type="EMBL" id="GAY72149.1"/>
    </source>
</evidence>
<accession>A0A401FIG4</accession>
<sequence>MIKSGMLPQDLPELILPDDIQDQIFTIINAKYPQGDPQGDQLWNQLTAELPKVDKLLRSYRDYLEDTYGMWAYISAPFVKAIADYVGTLRS</sequence>
<dbReference type="Proteomes" id="UP000286974">
    <property type="component" value="Unassembled WGS sequence"/>
</dbReference>
<gene>
    <name evidence="1" type="ORF">NBRC111893_295</name>
</gene>
<comment type="caution">
    <text evidence="1">The sequence shown here is derived from an EMBL/GenBank/DDBJ whole genome shotgun (WGS) entry which is preliminary data.</text>
</comment>
<keyword evidence="2" id="KW-1185">Reference proteome</keyword>
<dbReference type="EMBL" id="BEXA01000001">
    <property type="protein sequence ID" value="GAY72149.1"/>
    <property type="molecule type" value="Genomic_DNA"/>
</dbReference>
<protein>
    <submittedName>
        <fullName evidence="1">Uncharacterized protein</fullName>
    </submittedName>
</protein>
<evidence type="ECO:0000313" key="2">
    <source>
        <dbReference type="Proteomes" id="UP000286974"/>
    </source>
</evidence>